<keyword evidence="1" id="KW-0812">Transmembrane</keyword>
<feature type="transmembrane region" description="Helical" evidence="1">
    <location>
        <begin position="36"/>
        <end position="55"/>
    </location>
</feature>
<evidence type="ECO:0000313" key="2">
    <source>
        <dbReference type="EMBL" id="MBZ9778963.1"/>
    </source>
</evidence>
<evidence type="ECO:0008006" key="4">
    <source>
        <dbReference type="Google" id="ProtNLM"/>
    </source>
</evidence>
<proteinExistence type="predicted"/>
<dbReference type="RefSeq" id="WP_224461313.1">
    <property type="nucleotide sequence ID" value="NZ_JAIQZE010000008.1"/>
</dbReference>
<evidence type="ECO:0000313" key="3">
    <source>
        <dbReference type="Proteomes" id="UP001199314"/>
    </source>
</evidence>
<keyword evidence="1" id="KW-1133">Transmembrane helix</keyword>
<keyword evidence="1" id="KW-0472">Membrane</keyword>
<dbReference type="Proteomes" id="UP001199314">
    <property type="component" value="Unassembled WGS sequence"/>
</dbReference>
<dbReference type="EMBL" id="JAIQZE010000008">
    <property type="protein sequence ID" value="MBZ9778963.1"/>
    <property type="molecule type" value="Genomic_DNA"/>
</dbReference>
<gene>
    <name evidence="2" type="ORF">LB452_08510</name>
</gene>
<organism evidence="2 3">
    <name type="scientific">Psychroflexus longus</name>
    <dbReference type="NCBI Taxonomy" id="2873596"/>
    <lineage>
        <taxon>Bacteria</taxon>
        <taxon>Pseudomonadati</taxon>
        <taxon>Bacteroidota</taxon>
        <taxon>Flavobacteriia</taxon>
        <taxon>Flavobacteriales</taxon>
        <taxon>Flavobacteriaceae</taxon>
        <taxon>Psychroflexus</taxon>
    </lineage>
</organism>
<comment type="caution">
    <text evidence="2">The sequence shown here is derived from an EMBL/GenBank/DDBJ whole genome shotgun (WGS) entry which is preliminary data.</text>
</comment>
<keyword evidence="3" id="KW-1185">Reference proteome</keyword>
<protein>
    <recommendedName>
        <fullName evidence="4">PH domain-containing protein</fullName>
    </recommendedName>
</protein>
<reference evidence="3" key="1">
    <citation type="submission" date="2023-07" db="EMBL/GenBank/DDBJ databases">
        <title>Novel species isolated from saline lakes on Tibetan Plateau.</title>
        <authorList>
            <person name="Lu H."/>
        </authorList>
    </citation>
    <scope>NUCLEOTIDE SEQUENCE [LARGE SCALE GENOMIC DNA]</scope>
    <source>
        <strain evidence="3">CAK8W</strain>
    </source>
</reference>
<accession>A0ABS7XJ19</accession>
<evidence type="ECO:0000256" key="1">
    <source>
        <dbReference type="SAM" id="Phobius"/>
    </source>
</evidence>
<feature type="transmembrane region" description="Helical" evidence="1">
    <location>
        <begin position="12"/>
        <end position="30"/>
    </location>
</feature>
<name>A0ABS7XJ19_9FLAO</name>
<sequence>MKINLKKRKLNTHLTLGLVWIAFGIGYFLITSENIYWFGFGFIAIGFLDILHFLYDTKHQYLIIENGVIKKNFLYGFSFTNEIHIDHIKEIKRIHGDFILKSGNKTLKIEPDVIEKESLDQLIHFLKNLNLPPDKNFLTS</sequence>